<feature type="compositionally biased region" description="Polar residues" evidence="1">
    <location>
        <begin position="169"/>
        <end position="178"/>
    </location>
</feature>
<dbReference type="Proteomes" id="UP000017836">
    <property type="component" value="Unassembled WGS sequence"/>
</dbReference>
<reference evidence="3" key="1">
    <citation type="journal article" date="2013" name="Science">
        <title>The Amborella genome and the evolution of flowering plants.</title>
        <authorList>
            <consortium name="Amborella Genome Project"/>
        </authorList>
    </citation>
    <scope>NUCLEOTIDE SEQUENCE [LARGE SCALE GENOMIC DNA]</scope>
</reference>
<dbReference type="Pfam" id="PF14223">
    <property type="entry name" value="Retrotran_gag_2"/>
    <property type="match status" value="1"/>
</dbReference>
<dbReference type="PANTHER" id="PTHR47481">
    <property type="match status" value="1"/>
</dbReference>
<dbReference type="eggNOG" id="KOG0017">
    <property type="taxonomic scope" value="Eukaryota"/>
</dbReference>
<sequence length="198" mass="22077">MSMAPSIELLTFFQLPKISPAFLNWKRQDQLLLSWIILTLIEGIHAQIVGLTTSQEVWTALERSFFESLTSTYNATATPIADHQEGILADYFKQAKNIVDHHTAVGKPVSNDDLILHILGELPPSIIRFRPMTTKSDPITLNAPYGMLLSQEIRLSDQHYMLDIGSPSANLATTQNNSRRGRGSQFLNRGRGGHVRGP</sequence>
<dbReference type="OMA" id="AYRICIW"/>
<proteinExistence type="predicted"/>
<feature type="region of interest" description="Disordered" evidence="1">
    <location>
        <begin position="169"/>
        <end position="198"/>
    </location>
</feature>
<dbReference type="EMBL" id="KI392058">
    <property type="protein sequence ID" value="ERN20602.1"/>
    <property type="molecule type" value="Genomic_DNA"/>
</dbReference>
<dbReference type="HOGENOM" id="CLU_1381201_0_0_1"/>
<dbReference type="AlphaFoldDB" id="U5DGJ4"/>
<name>U5DGJ4_AMBTC</name>
<gene>
    <name evidence="2" type="ORF">AMTR_s00070p00098410</name>
</gene>
<organism evidence="2 3">
    <name type="scientific">Amborella trichopoda</name>
    <dbReference type="NCBI Taxonomy" id="13333"/>
    <lineage>
        <taxon>Eukaryota</taxon>
        <taxon>Viridiplantae</taxon>
        <taxon>Streptophyta</taxon>
        <taxon>Embryophyta</taxon>
        <taxon>Tracheophyta</taxon>
        <taxon>Spermatophyta</taxon>
        <taxon>Magnoliopsida</taxon>
        <taxon>Amborellales</taxon>
        <taxon>Amborellaceae</taxon>
        <taxon>Amborella</taxon>
    </lineage>
</organism>
<protein>
    <submittedName>
        <fullName evidence="2">Uncharacterized protein</fullName>
    </submittedName>
</protein>
<evidence type="ECO:0000313" key="3">
    <source>
        <dbReference type="Proteomes" id="UP000017836"/>
    </source>
</evidence>
<dbReference type="PANTHER" id="PTHR47481:SF14">
    <property type="entry name" value="RETROTRANSPOSON COPIA-LIKE N-TERMINAL DOMAIN-CONTAINING PROTEIN"/>
    <property type="match status" value="1"/>
</dbReference>
<feature type="non-terminal residue" evidence="2">
    <location>
        <position position="198"/>
    </location>
</feature>
<keyword evidence="3" id="KW-1185">Reference proteome</keyword>
<dbReference type="Gramene" id="ERN20602">
    <property type="protein sequence ID" value="ERN20602"/>
    <property type="gene ID" value="AMTR_s00070p00098410"/>
</dbReference>
<evidence type="ECO:0000313" key="2">
    <source>
        <dbReference type="EMBL" id="ERN20602.1"/>
    </source>
</evidence>
<evidence type="ECO:0000256" key="1">
    <source>
        <dbReference type="SAM" id="MobiDB-lite"/>
    </source>
</evidence>
<accession>U5DGJ4</accession>